<evidence type="ECO:0000259" key="17">
    <source>
        <dbReference type="SMART" id="SM00768"/>
    </source>
</evidence>
<evidence type="ECO:0000256" key="16">
    <source>
        <dbReference type="SAM" id="SignalP"/>
    </source>
</evidence>
<evidence type="ECO:0000256" key="15">
    <source>
        <dbReference type="RuleBase" id="RU004335"/>
    </source>
</evidence>
<sequence length="502" mass="53348">MARRWGLISFLVVVVCLVGWKVELASGELGVNWGTISSDPLPNNIVVQMLLDNKFVKVKLFDANSDVISSMKGTNLEVMVAITNDMLATMATSTDAAAAWVKQNVTAYLGNGGVNIKYVAVGNEPFLNGYNGKYVDATLPALKNIQAALAAAGLVDTVKAVVPCNADILGSQPLPSQQTFRSDLAPLMLQIVAALDSTKSPFVVNLYPFLSLVLTTNFPIDFAFFTGYNTPIIDGTRVYSNVFDASYDGLVSALSSAGYPNMLVSVGEIGWPTDGANYANISLAQKFNQQLVNHLESGVGTPLRPGKLEAYVFSLLDENAKSTLPGNFERHWGVFNFDGSVKYPLDLTGGVSGAQTQLIGSKNVPYFPNQWCVVNPNKDLSTLPANIEYACAHADCTPLYAGGSCSGLTLVQNASYAFNTYYQFNSQLQSSCDFTGLAQVVTTDPSVGTCKFVIGLKPATGSTIAPPGAPSSANSGASLQADLRMLVIFVAVVVVNSCLLLE</sequence>
<keyword evidence="6" id="KW-1003">Cell membrane</keyword>
<comment type="caution">
    <text evidence="18">The sequence shown here is derived from an EMBL/GenBank/DDBJ whole genome shotgun (WGS) entry which is preliminary data.</text>
</comment>
<keyword evidence="19" id="KW-1185">Reference proteome</keyword>
<dbReference type="Gene3D" id="3.20.20.80">
    <property type="entry name" value="Glycosidases"/>
    <property type="match status" value="1"/>
</dbReference>
<dbReference type="GO" id="GO:0005975">
    <property type="term" value="P:carbohydrate metabolic process"/>
    <property type="evidence" value="ECO:0007669"/>
    <property type="project" value="InterPro"/>
</dbReference>
<evidence type="ECO:0000256" key="5">
    <source>
        <dbReference type="ARBA" id="ARBA00012780"/>
    </source>
</evidence>
<evidence type="ECO:0000256" key="12">
    <source>
        <dbReference type="ARBA" id="ARBA00023180"/>
    </source>
</evidence>
<evidence type="ECO:0000256" key="3">
    <source>
        <dbReference type="ARBA" id="ARBA00004635"/>
    </source>
</evidence>
<evidence type="ECO:0000256" key="1">
    <source>
        <dbReference type="ARBA" id="ARBA00000382"/>
    </source>
</evidence>
<evidence type="ECO:0000313" key="19">
    <source>
        <dbReference type="Proteomes" id="UP000822688"/>
    </source>
</evidence>
<dbReference type="GO" id="GO:0006952">
    <property type="term" value="P:defense response"/>
    <property type="evidence" value="ECO:0007669"/>
    <property type="project" value="UniProtKB-KW"/>
</dbReference>
<comment type="catalytic activity">
    <reaction evidence="1">
        <text>Hydrolysis of (1-&gt;3)-beta-D-glucosidic linkages in (1-&gt;3)-beta-D-glucans.</text>
        <dbReference type="EC" id="3.2.1.39"/>
    </reaction>
</comment>
<keyword evidence="12" id="KW-0325">Glycoprotein</keyword>
<comment type="subcellular location">
    <subcellularLocation>
        <location evidence="2">Cell membrane</location>
    </subcellularLocation>
    <subcellularLocation>
        <location evidence="3">Membrane</location>
        <topology evidence="3">Lipid-anchor</topology>
    </subcellularLocation>
</comment>
<dbReference type="Pfam" id="PF07983">
    <property type="entry name" value="X8"/>
    <property type="match status" value="1"/>
</dbReference>
<keyword evidence="14" id="KW-0326">Glycosidase</keyword>
<reference evidence="18" key="1">
    <citation type="submission" date="2020-06" db="EMBL/GenBank/DDBJ databases">
        <title>WGS assembly of Ceratodon purpureus strain R40.</title>
        <authorList>
            <person name="Carey S.B."/>
            <person name="Jenkins J."/>
            <person name="Shu S."/>
            <person name="Lovell J.T."/>
            <person name="Sreedasyam A."/>
            <person name="Maumus F."/>
            <person name="Tiley G.P."/>
            <person name="Fernandez-Pozo N."/>
            <person name="Barry K."/>
            <person name="Chen C."/>
            <person name="Wang M."/>
            <person name="Lipzen A."/>
            <person name="Daum C."/>
            <person name="Saski C.A."/>
            <person name="Payton A.C."/>
            <person name="Mcbreen J.C."/>
            <person name="Conrad R.E."/>
            <person name="Kollar L.M."/>
            <person name="Olsson S."/>
            <person name="Huttunen S."/>
            <person name="Landis J.B."/>
            <person name="Wickett N.J."/>
            <person name="Johnson M.G."/>
            <person name="Rensing S.A."/>
            <person name="Grimwood J."/>
            <person name="Schmutz J."/>
            <person name="Mcdaniel S.F."/>
        </authorList>
    </citation>
    <scope>NUCLEOTIDE SEQUENCE</scope>
    <source>
        <strain evidence="18">R40</strain>
    </source>
</reference>
<comment type="similarity">
    <text evidence="4 15">Belongs to the glycosyl hydrolase 17 family.</text>
</comment>
<keyword evidence="11" id="KW-1015">Disulfide bond</keyword>
<keyword evidence="13" id="KW-0449">Lipoprotein</keyword>
<dbReference type="InterPro" id="IPR044965">
    <property type="entry name" value="Glyco_hydro_17_plant"/>
</dbReference>
<evidence type="ECO:0000256" key="14">
    <source>
        <dbReference type="ARBA" id="ARBA00023295"/>
    </source>
</evidence>
<dbReference type="EMBL" id="CM026425">
    <property type="protein sequence ID" value="KAG0577680.1"/>
    <property type="molecule type" value="Genomic_DNA"/>
</dbReference>
<dbReference type="FunFam" id="3.20.20.80:FF:000008">
    <property type="entry name" value="Glucan endo-1,3-beta-glucosidase 5"/>
    <property type="match status" value="1"/>
</dbReference>
<dbReference type="InterPro" id="IPR017853">
    <property type="entry name" value="GH"/>
</dbReference>
<dbReference type="SMART" id="SM00768">
    <property type="entry name" value="X8"/>
    <property type="match status" value="1"/>
</dbReference>
<proteinExistence type="inferred from homology"/>
<evidence type="ECO:0000256" key="13">
    <source>
        <dbReference type="ARBA" id="ARBA00023288"/>
    </source>
</evidence>
<evidence type="ECO:0000313" key="18">
    <source>
        <dbReference type="EMBL" id="KAG0577680.1"/>
    </source>
</evidence>
<keyword evidence="8" id="KW-0378">Hydrolase</keyword>
<evidence type="ECO:0000256" key="10">
    <source>
        <dbReference type="ARBA" id="ARBA00023136"/>
    </source>
</evidence>
<keyword evidence="7 16" id="KW-0732">Signal</keyword>
<evidence type="ECO:0000256" key="6">
    <source>
        <dbReference type="ARBA" id="ARBA00022475"/>
    </source>
</evidence>
<evidence type="ECO:0000256" key="2">
    <source>
        <dbReference type="ARBA" id="ARBA00004236"/>
    </source>
</evidence>
<dbReference type="GO" id="GO:0042973">
    <property type="term" value="F:glucan endo-1,3-beta-D-glucosidase activity"/>
    <property type="evidence" value="ECO:0007669"/>
    <property type="project" value="UniProtKB-EC"/>
</dbReference>
<evidence type="ECO:0000256" key="7">
    <source>
        <dbReference type="ARBA" id="ARBA00022729"/>
    </source>
</evidence>
<feature type="chain" id="PRO_5035915804" description="glucan endo-1,3-beta-D-glucosidase" evidence="16">
    <location>
        <begin position="28"/>
        <end position="502"/>
    </location>
</feature>
<accession>A0A8T0I2K2</accession>
<organism evidence="18 19">
    <name type="scientific">Ceratodon purpureus</name>
    <name type="common">Fire moss</name>
    <name type="synonym">Dicranum purpureum</name>
    <dbReference type="NCBI Taxonomy" id="3225"/>
    <lineage>
        <taxon>Eukaryota</taxon>
        <taxon>Viridiplantae</taxon>
        <taxon>Streptophyta</taxon>
        <taxon>Embryophyta</taxon>
        <taxon>Bryophyta</taxon>
        <taxon>Bryophytina</taxon>
        <taxon>Bryopsida</taxon>
        <taxon>Dicranidae</taxon>
        <taxon>Pseudoditrichales</taxon>
        <taxon>Ditrichaceae</taxon>
        <taxon>Ceratodon</taxon>
    </lineage>
</organism>
<dbReference type="Proteomes" id="UP000822688">
    <property type="component" value="Chromosome 5"/>
</dbReference>
<dbReference type="OrthoDB" id="408788at2759"/>
<feature type="signal peptide" evidence="16">
    <location>
        <begin position="1"/>
        <end position="27"/>
    </location>
</feature>
<dbReference type="Gene3D" id="1.20.58.1040">
    <property type="match status" value="1"/>
</dbReference>
<gene>
    <name evidence="18" type="ORF">KC19_5G172600</name>
</gene>
<evidence type="ECO:0000256" key="11">
    <source>
        <dbReference type="ARBA" id="ARBA00023157"/>
    </source>
</evidence>
<dbReference type="InterPro" id="IPR012946">
    <property type="entry name" value="X8"/>
</dbReference>
<keyword evidence="9" id="KW-0611">Plant defense</keyword>
<name>A0A8T0I2K2_CERPU</name>
<evidence type="ECO:0000256" key="9">
    <source>
        <dbReference type="ARBA" id="ARBA00022821"/>
    </source>
</evidence>
<dbReference type="PANTHER" id="PTHR32227">
    <property type="entry name" value="GLUCAN ENDO-1,3-BETA-GLUCOSIDASE BG1-RELATED-RELATED"/>
    <property type="match status" value="1"/>
</dbReference>
<keyword evidence="10" id="KW-0472">Membrane</keyword>
<dbReference type="FunFam" id="1.20.58.1040:FF:000002">
    <property type="entry name" value="Glucan endo-1,3-beta-glucosidase 8"/>
    <property type="match status" value="1"/>
</dbReference>
<dbReference type="InterPro" id="IPR000490">
    <property type="entry name" value="Glyco_hydro_17"/>
</dbReference>
<dbReference type="AlphaFoldDB" id="A0A8T0I2K2"/>
<evidence type="ECO:0000256" key="8">
    <source>
        <dbReference type="ARBA" id="ARBA00022801"/>
    </source>
</evidence>
<dbReference type="Pfam" id="PF00332">
    <property type="entry name" value="Glyco_hydro_17"/>
    <property type="match status" value="1"/>
</dbReference>
<protein>
    <recommendedName>
        <fullName evidence="5">glucan endo-1,3-beta-D-glucosidase</fullName>
        <ecNumber evidence="5">3.2.1.39</ecNumber>
    </recommendedName>
</protein>
<evidence type="ECO:0000256" key="4">
    <source>
        <dbReference type="ARBA" id="ARBA00008773"/>
    </source>
</evidence>
<dbReference type="EC" id="3.2.1.39" evidence="5"/>
<feature type="domain" description="X8" evidence="17">
    <location>
        <begin position="370"/>
        <end position="452"/>
    </location>
</feature>
<dbReference type="GO" id="GO:0005886">
    <property type="term" value="C:plasma membrane"/>
    <property type="evidence" value="ECO:0007669"/>
    <property type="project" value="UniProtKB-SubCell"/>
</dbReference>
<dbReference type="SUPFAM" id="SSF51445">
    <property type="entry name" value="(Trans)glycosidases"/>
    <property type="match status" value="1"/>
</dbReference>